<evidence type="ECO:0000256" key="8">
    <source>
        <dbReference type="ARBA" id="ARBA00023136"/>
    </source>
</evidence>
<protein>
    <recommendedName>
        <fullName evidence="11">Sidoreflexin</fullName>
    </recommendedName>
</protein>
<dbReference type="GO" id="GO:0006865">
    <property type="term" value="P:amino acid transport"/>
    <property type="evidence" value="ECO:0007669"/>
    <property type="project" value="UniProtKB-KW"/>
</dbReference>
<evidence type="ECO:0000256" key="1">
    <source>
        <dbReference type="ARBA" id="ARBA00004225"/>
    </source>
</evidence>
<organism evidence="9 10">
    <name type="scientific">Saitozyma podzolica</name>
    <dbReference type="NCBI Taxonomy" id="1890683"/>
    <lineage>
        <taxon>Eukaryota</taxon>
        <taxon>Fungi</taxon>
        <taxon>Dikarya</taxon>
        <taxon>Basidiomycota</taxon>
        <taxon>Agaricomycotina</taxon>
        <taxon>Tremellomycetes</taxon>
        <taxon>Tremellales</taxon>
        <taxon>Trimorphomycetaceae</taxon>
        <taxon>Saitozyma</taxon>
    </lineage>
</organism>
<evidence type="ECO:0008006" key="11">
    <source>
        <dbReference type="Google" id="ProtNLM"/>
    </source>
</evidence>
<dbReference type="AlphaFoldDB" id="A0A427YMQ8"/>
<sequence length="379" mass="41924">MLSRGHGDASLKRLLRKSDIFFDNDFHHASITSQQHEIAKMAEKQGFYDISKPRFDLSSYTGRLAYFYSTTSPLTLLASTSQLEQAQQDVQHYEGLIKEAGVKGCYVPEQDKERYWNARQLVNSSIHPDTGKPVPLPFRMSAFVPTNLIICAGMLMPNPSLRSVIFWQWANQTLNVAVNFSNANKSIEMTPQEIGTAYVAATATSVALAVSLTRLVPRLRVSPTAKQLLGRLVPFVSVASAGVVNISCIRWKEMRDGVEVYKLTRKPDTGEEDRSVLGKSPKAGQMAVMQSAASRVFTNVPTLIIPPMVMTLLERRNAFVGPRGKLLSNLSNLTLIGLSLGLFLPPAIAYFPQRASVDPKKLESEFQGNEGPVYFNKGL</sequence>
<keyword evidence="10" id="KW-1185">Reference proteome</keyword>
<evidence type="ECO:0000256" key="6">
    <source>
        <dbReference type="ARBA" id="ARBA00022989"/>
    </source>
</evidence>
<evidence type="ECO:0000256" key="5">
    <source>
        <dbReference type="ARBA" id="ARBA00022970"/>
    </source>
</evidence>
<keyword evidence="8" id="KW-0472">Membrane</keyword>
<dbReference type="GO" id="GO:0005743">
    <property type="term" value="C:mitochondrial inner membrane"/>
    <property type="evidence" value="ECO:0007669"/>
    <property type="project" value="TreeGrafter"/>
</dbReference>
<accession>A0A427YMQ8</accession>
<evidence type="ECO:0000256" key="2">
    <source>
        <dbReference type="ARBA" id="ARBA00005974"/>
    </source>
</evidence>
<proteinExistence type="inferred from homology"/>
<evidence type="ECO:0000256" key="7">
    <source>
        <dbReference type="ARBA" id="ARBA00023128"/>
    </source>
</evidence>
<dbReference type="InterPro" id="IPR004686">
    <property type="entry name" value="Mtc"/>
</dbReference>
<gene>
    <name evidence="9" type="ORF">EHS25_008771</name>
</gene>
<evidence type="ECO:0000313" key="10">
    <source>
        <dbReference type="Proteomes" id="UP000279259"/>
    </source>
</evidence>
<dbReference type="GO" id="GO:0015075">
    <property type="term" value="F:monoatomic ion transmembrane transporter activity"/>
    <property type="evidence" value="ECO:0007669"/>
    <property type="project" value="InterPro"/>
</dbReference>
<evidence type="ECO:0000256" key="3">
    <source>
        <dbReference type="ARBA" id="ARBA00022448"/>
    </source>
</evidence>
<comment type="subcellular location">
    <subcellularLocation>
        <location evidence="1">Mitochondrion membrane</location>
        <topology evidence="1">Multi-pass membrane protein</topology>
    </subcellularLocation>
</comment>
<comment type="caution">
    <text evidence="9">The sequence shown here is derived from an EMBL/GenBank/DDBJ whole genome shotgun (WGS) entry which is preliminary data.</text>
</comment>
<comment type="similarity">
    <text evidence="2">Belongs to the sideroflexin family.</text>
</comment>
<evidence type="ECO:0000313" key="9">
    <source>
        <dbReference type="EMBL" id="RSH92356.1"/>
    </source>
</evidence>
<keyword evidence="3" id="KW-0813">Transport</keyword>
<keyword evidence="6" id="KW-1133">Transmembrane helix</keyword>
<keyword evidence="4" id="KW-0812">Transmembrane</keyword>
<dbReference type="Proteomes" id="UP000279259">
    <property type="component" value="Unassembled WGS sequence"/>
</dbReference>
<keyword evidence="7" id="KW-0496">Mitochondrion</keyword>
<evidence type="ECO:0000256" key="4">
    <source>
        <dbReference type="ARBA" id="ARBA00022692"/>
    </source>
</evidence>
<dbReference type="STRING" id="1890683.A0A427YMQ8"/>
<keyword evidence="5" id="KW-0029">Amino-acid transport</keyword>
<dbReference type="PANTHER" id="PTHR11153:SF6">
    <property type="entry name" value="SIDEROFLEXIN-5"/>
    <property type="match status" value="1"/>
</dbReference>
<dbReference type="EMBL" id="RSCD01000006">
    <property type="protein sequence ID" value="RSH92356.1"/>
    <property type="molecule type" value="Genomic_DNA"/>
</dbReference>
<dbReference type="GO" id="GO:1990542">
    <property type="term" value="P:mitochondrial transmembrane transport"/>
    <property type="evidence" value="ECO:0007669"/>
    <property type="project" value="TreeGrafter"/>
</dbReference>
<name>A0A427YMQ8_9TREE</name>
<dbReference type="PANTHER" id="PTHR11153">
    <property type="entry name" value="SIDEROFLEXIN"/>
    <property type="match status" value="1"/>
</dbReference>
<reference evidence="9 10" key="1">
    <citation type="submission" date="2018-11" db="EMBL/GenBank/DDBJ databases">
        <title>Genome sequence of Saitozyma podzolica DSM 27192.</title>
        <authorList>
            <person name="Aliyu H."/>
            <person name="Gorte O."/>
            <person name="Ochsenreither K."/>
        </authorList>
    </citation>
    <scope>NUCLEOTIDE SEQUENCE [LARGE SCALE GENOMIC DNA]</scope>
    <source>
        <strain evidence="9 10">DSM 27192</strain>
    </source>
</reference>
<dbReference type="OrthoDB" id="6608471at2759"/>
<dbReference type="Pfam" id="PF03820">
    <property type="entry name" value="SFXNs"/>
    <property type="match status" value="1"/>
</dbReference>